<dbReference type="InterPro" id="IPR018391">
    <property type="entry name" value="PQQ_b-propeller_rpt"/>
</dbReference>
<dbReference type="AlphaFoldDB" id="A0A372IKT9"/>
<dbReference type="NCBIfam" id="TIGR03075">
    <property type="entry name" value="PQQ_enz_alc_DH"/>
    <property type="match status" value="1"/>
</dbReference>
<organism evidence="6 7">
    <name type="scientific">Paracidobacterium acidisoli</name>
    <dbReference type="NCBI Taxonomy" id="2303751"/>
    <lineage>
        <taxon>Bacteria</taxon>
        <taxon>Pseudomonadati</taxon>
        <taxon>Acidobacteriota</taxon>
        <taxon>Terriglobia</taxon>
        <taxon>Terriglobales</taxon>
        <taxon>Acidobacteriaceae</taxon>
        <taxon>Paracidobacterium</taxon>
    </lineage>
</organism>
<dbReference type="Pfam" id="PF01011">
    <property type="entry name" value="PQQ"/>
    <property type="match status" value="2"/>
</dbReference>
<gene>
    <name evidence="6" type="ORF">D0Y96_16640</name>
</gene>
<evidence type="ECO:0000256" key="2">
    <source>
        <dbReference type="ARBA" id="ARBA00008156"/>
    </source>
</evidence>
<dbReference type="EC" id="1.1.2.-" evidence="6"/>
<evidence type="ECO:0000313" key="7">
    <source>
        <dbReference type="Proteomes" id="UP000264702"/>
    </source>
</evidence>
<keyword evidence="3" id="KW-0479">Metal-binding</keyword>
<dbReference type="Proteomes" id="UP000264702">
    <property type="component" value="Unassembled WGS sequence"/>
</dbReference>
<dbReference type="EMBL" id="QVQT01000006">
    <property type="protein sequence ID" value="RFU15562.1"/>
    <property type="molecule type" value="Genomic_DNA"/>
</dbReference>
<keyword evidence="4 6" id="KW-0560">Oxidoreductase</keyword>
<evidence type="ECO:0000259" key="5">
    <source>
        <dbReference type="Pfam" id="PF01011"/>
    </source>
</evidence>
<proteinExistence type="inferred from homology"/>
<comment type="caution">
    <text evidence="6">The sequence shown here is derived from an EMBL/GenBank/DDBJ whole genome shotgun (WGS) entry which is preliminary data.</text>
</comment>
<dbReference type="SUPFAM" id="SSF50998">
    <property type="entry name" value="Quinoprotein alcohol dehydrogenase-like"/>
    <property type="match status" value="1"/>
</dbReference>
<evidence type="ECO:0000256" key="3">
    <source>
        <dbReference type="ARBA" id="ARBA00022723"/>
    </source>
</evidence>
<evidence type="ECO:0000313" key="6">
    <source>
        <dbReference type="EMBL" id="RFU15562.1"/>
    </source>
</evidence>
<dbReference type="GO" id="GO:0016614">
    <property type="term" value="F:oxidoreductase activity, acting on CH-OH group of donors"/>
    <property type="evidence" value="ECO:0007669"/>
    <property type="project" value="InterPro"/>
</dbReference>
<feature type="domain" description="Pyrrolo-quinoline quinone repeat" evidence="5">
    <location>
        <begin position="431"/>
        <end position="490"/>
    </location>
</feature>
<name>A0A372IKT9_9BACT</name>
<keyword evidence="7" id="KW-1185">Reference proteome</keyword>
<evidence type="ECO:0000256" key="1">
    <source>
        <dbReference type="ARBA" id="ARBA00001931"/>
    </source>
</evidence>
<comment type="cofactor">
    <cofactor evidence="1">
        <name>pyrroloquinoline quinone</name>
        <dbReference type="ChEBI" id="CHEBI:58442"/>
    </cofactor>
</comment>
<reference evidence="6 7" key="1">
    <citation type="submission" date="2018-08" db="EMBL/GenBank/DDBJ databases">
        <title>Acidipila sp. 4G-K13, an acidobacterium isolated from forest soil.</title>
        <authorList>
            <person name="Gao Z.-H."/>
            <person name="Qiu L.-H."/>
        </authorList>
    </citation>
    <scope>NUCLEOTIDE SEQUENCE [LARGE SCALE GENOMIC DNA]</scope>
    <source>
        <strain evidence="6 7">4G-K13</strain>
    </source>
</reference>
<protein>
    <submittedName>
        <fullName evidence="6">PQQ-dependent dehydrogenase, methanol/ethanol family</fullName>
        <ecNumber evidence="6">1.1.2.-</ecNumber>
    </submittedName>
</protein>
<dbReference type="SMART" id="SM00564">
    <property type="entry name" value="PQQ"/>
    <property type="match status" value="6"/>
</dbReference>
<dbReference type="OrthoDB" id="9794322at2"/>
<evidence type="ECO:0000256" key="4">
    <source>
        <dbReference type="ARBA" id="ARBA00023002"/>
    </source>
</evidence>
<dbReference type="PANTHER" id="PTHR32303">
    <property type="entry name" value="QUINOPROTEIN ALCOHOL DEHYDROGENASE (CYTOCHROME C)"/>
    <property type="match status" value="1"/>
</dbReference>
<feature type="domain" description="Pyrrolo-quinoline quinone repeat" evidence="5">
    <location>
        <begin position="10"/>
        <end position="314"/>
    </location>
</feature>
<dbReference type="GO" id="GO:0016020">
    <property type="term" value="C:membrane"/>
    <property type="evidence" value="ECO:0007669"/>
    <property type="project" value="InterPro"/>
</dbReference>
<comment type="similarity">
    <text evidence="2">Belongs to the bacterial PQQ dehydrogenase family.</text>
</comment>
<dbReference type="InterPro" id="IPR011047">
    <property type="entry name" value="Quinoprotein_ADH-like_sf"/>
</dbReference>
<dbReference type="GO" id="GO:0005509">
    <property type="term" value="F:calcium ion binding"/>
    <property type="evidence" value="ECO:0007669"/>
    <property type="project" value="InterPro"/>
</dbReference>
<dbReference type="InterPro" id="IPR002372">
    <property type="entry name" value="PQQ_rpt_dom"/>
</dbReference>
<accession>A0A372IKT9</accession>
<dbReference type="InterPro" id="IPR017512">
    <property type="entry name" value="PQQ_MeOH/EtOH_DH"/>
</dbReference>
<sequence>MASAFKKGEWPTYNGDYTGKRYSGLTQITPDNVKQLRAVWVFHSRNAGTLEVTPVVVNGVMYVTASNDAYALNAEDGQILWHYSRPVSDGLIDDAAGHINRGVAVWGDRLYMETDNAHLLCLDARSGHLIWDIAYTDGNKNYGATSAPLMVKGKVIVGTSGGDDGVRGFIAAFDAQTGAEVWRRWTIPAPGEFGSSSWPGNLYLHGGGASWMPGTFDPELNTLYWGTGNAAPDYDGTGRPGDDLYTACVLGLDPDTGAIKWYFQFTPHDLYDFDGVETPVLVDRIYDGQPRKLLMEANRNGFFYILDRTNGKFLSATRFAEKLNWAKGIDPQGRPIYTDVKPTAEGTLVCPGEVGASNWYSPAYNPGTQLFYFLALDECSVNSSKPQEFEEGKEFYATGGRRDPNAKGKKRLMAFDASTHSFAWIYPQVGNAQSWGGVMTTAAGLVFFADDANSFEAVDARTGKSLWHFNTGQPQHASPMSYAVNGKQYVAIAAGDDLFTFALP</sequence>
<dbReference type="Gene3D" id="2.140.10.10">
    <property type="entry name" value="Quinoprotein alcohol dehydrogenase-like superfamily"/>
    <property type="match status" value="1"/>
</dbReference>